<feature type="compositionally biased region" description="Basic and acidic residues" evidence="1">
    <location>
        <begin position="544"/>
        <end position="554"/>
    </location>
</feature>
<feature type="compositionally biased region" description="Basic and acidic residues" evidence="1">
    <location>
        <begin position="81"/>
        <end position="97"/>
    </location>
</feature>
<feature type="transmembrane region" description="Helical" evidence="2">
    <location>
        <begin position="1214"/>
        <end position="1236"/>
    </location>
</feature>
<dbReference type="PANTHER" id="PTHR39461:SF1">
    <property type="entry name" value="LEA DOMAIN PROTEIN (AFU_ORTHOLOGUE AFUA_8G04920)"/>
    <property type="match status" value="1"/>
</dbReference>
<feature type="domain" description="DUF6987" evidence="3">
    <location>
        <begin position="1075"/>
        <end position="1273"/>
    </location>
</feature>
<feature type="compositionally biased region" description="Acidic residues" evidence="1">
    <location>
        <begin position="204"/>
        <end position="214"/>
    </location>
</feature>
<feature type="compositionally biased region" description="Polar residues" evidence="1">
    <location>
        <begin position="45"/>
        <end position="64"/>
    </location>
</feature>
<evidence type="ECO:0000313" key="4">
    <source>
        <dbReference type="EMBL" id="KAJ5341006.1"/>
    </source>
</evidence>
<dbReference type="Pfam" id="PF12396">
    <property type="entry name" value="DUF3659"/>
    <property type="match status" value="10"/>
</dbReference>
<dbReference type="Pfam" id="PF22485">
    <property type="entry name" value="DUF6987"/>
    <property type="match status" value="1"/>
</dbReference>
<reference evidence="4" key="1">
    <citation type="submission" date="2022-12" db="EMBL/GenBank/DDBJ databases">
        <authorList>
            <person name="Petersen C."/>
        </authorList>
    </citation>
    <scope>NUCLEOTIDE SEQUENCE</scope>
    <source>
        <strain evidence="4">IBT 35675</strain>
    </source>
</reference>
<evidence type="ECO:0000256" key="1">
    <source>
        <dbReference type="SAM" id="MobiDB-lite"/>
    </source>
</evidence>
<organism evidence="4 5">
    <name type="scientific">Penicillium brevicompactum</name>
    <dbReference type="NCBI Taxonomy" id="5074"/>
    <lineage>
        <taxon>Eukaryota</taxon>
        <taxon>Fungi</taxon>
        <taxon>Dikarya</taxon>
        <taxon>Ascomycota</taxon>
        <taxon>Pezizomycotina</taxon>
        <taxon>Eurotiomycetes</taxon>
        <taxon>Eurotiomycetidae</taxon>
        <taxon>Eurotiales</taxon>
        <taxon>Aspergillaceae</taxon>
        <taxon>Penicillium</taxon>
    </lineage>
</organism>
<evidence type="ECO:0000256" key="2">
    <source>
        <dbReference type="SAM" id="Phobius"/>
    </source>
</evidence>
<feature type="compositionally biased region" description="Basic and acidic residues" evidence="1">
    <location>
        <begin position="1073"/>
        <end position="1083"/>
    </location>
</feature>
<protein>
    <recommendedName>
        <fullName evidence="3">DUF6987 domain-containing protein</fullName>
    </recommendedName>
</protein>
<feature type="compositionally biased region" description="Basic and acidic residues" evidence="1">
    <location>
        <begin position="237"/>
        <end position="248"/>
    </location>
</feature>
<feature type="compositionally biased region" description="Basic and acidic residues" evidence="1">
    <location>
        <begin position="160"/>
        <end position="179"/>
    </location>
</feature>
<dbReference type="PANTHER" id="PTHR39461">
    <property type="entry name" value="LEA DOMAIN PROTEIN (AFU_ORTHOLOGUE AFUA_8G04920)"/>
    <property type="match status" value="1"/>
</dbReference>
<evidence type="ECO:0000313" key="5">
    <source>
        <dbReference type="Proteomes" id="UP001148299"/>
    </source>
</evidence>
<keyword evidence="2" id="KW-1133">Transmembrane helix</keyword>
<keyword evidence="2" id="KW-0472">Membrane</keyword>
<dbReference type="AlphaFoldDB" id="A0A9W9QN03"/>
<feature type="compositionally biased region" description="Acidic residues" evidence="1">
    <location>
        <begin position="222"/>
        <end position="232"/>
    </location>
</feature>
<name>A0A9W9QN03_PENBR</name>
<reference evidence="4" key="2">
    <citation type="journal article" date="2023" name="IMA Fungus">
        <title>Comparative genomic study of the Penicillium genus elucidates a diverse pangenome and 15 lateral gene transfer events.</title>
        <authorList>
            <person name="Petersen C."/>
            <person name="Sorensen T."/>
            <person name="Nielsen M.R."/>
            <person name="Sondergaard T.E."/>
            <person name="Sorensen J.L."/>
            <person name="Fitzpatrick D.A."/>
            <person name="Frisvad J.C."/>
            <person name="Nielsen K.L."/>
        </authorList>
    </citation>
    <scope>NUCLEOTIDE SEQUENCE</scope>
    <source>
        <strain evidence="4">IBT 35675</strain>
    </source>
</reference>
<dbReference type="Proteomes" id="UP001148299">
    <property type="component" value="Unassembled WGS sequence"/>
</dbReference>
<feature type="compositionally biased region" description="Acidic residues" evidence="1">
    <location>
        <begin position="845"/>
        <end position="857"/>
    </location>
</feature>
<accession>A0A9W9QN03</accession>
<feature type="region of interest" description="Disordered" evidence="1">
    <location>
        <begin position="834"/>
        <end position="857"/>
    </location>
</feature>
<comment type="caution">
    <text evidence="4">The sequence shown here is derived from an EMBL/GenBank/DDBJ whole genome shotgun (WGS) entry which is preliminary data.</text>
</comment>
<dbReference type="InterPro" id="IPR022124">
    <property type="entry name" value="DUF3659"/>
</dbReference>
<keyword evidence="5" id="KW-1185">Reference proteome</keyword>
<feature type="region of interest" description="Disordered" evidence="1">
    <location>
        <begin position="283"/>
        <end position="304"/>
    </location>
</feature>
<feature type="transmembrane region" description="Helical" evidence="2">
    <location>
        <begin position="1243"/>
        <end position="1262"/>
    </location>
</feature>
<gene>
    <name evidence="4" type="ORF">N7541_010130</name>
</gene>
<feature type="compositionally biased region" description="Acidic residues" evidence="1">
    <location>
        <begin position="1055"/>
        <end position="1072"/>
    </location>
</feature>
<sequence length="1276" mass="137868">MDTLKTATQKPVLEKDQFPSSGEDELDSYSDLEDLQEGDNEDELNQMSESDFDSPGTSDTQSIQREIPPQGHRYAPTTTISRKESSSQRINDMESPKGKALPSATKKKSTLPTKPAGKKLGSESPLSGKGASDIKTPELDNPINKPSPPRGLKKNIPKLPKKDRSKELSPETQEKKESQTDLPAIAKPEAADELNPDLEHEEPIPIEETVEETVEEHAEPLELLEESEEEAETPSQEQRKAKSKEREASSASGSGAGSMFQRGKNAASRFSDFTDTVRGFTNRTTAALPDGALENAQKKARGTAEKFQSYGGRAASKVAGKVSDYMTQLSDLKGLEVTGEKDIFDDDGNAIGTIVEGDPSELTGHVIGDEGEILDEDGDLIGRVELISEETVKQADAVEEVADTNHIPSLQELSDLPIANNGTVKDSAGRVLGRLVEGDAEDLVGQTVNENGEVLDEDGDLVGRVEPISLDQVEEEAGKADPTGGHFLGQVAEGYDPRHLSGKVPNEHGQVIDLTGEVIGQVETVPGEAADAAMQELEHKAAVAKKDGLEKDESGQDTTEANELEDLSLELPDISTLEGLKCNKFGNIVGEDGVPVGELIEGNPKELSKGGYQLDDCGQFWDNRGNVLGKAKPIAVEDEDRRPFADFEDLVVVEDGWVEDSDGARVGQVVEGEIKKLVGRAVDDDGDILDKRGNLIGHAEPWEEPEPEPEEVDLSMLEGLSPNKLGLVMGPDGVPIGRVVDGDLKKLIRRTIDDQGQLWSDDGKVIGQVEPIPEDEREVPMPFSDMGDLVVKQNGFVENELGEVVGKLIDGDPKELQGKAVDDDGDIMDKRGNVIGRAEPYTPSEESEEPEEPEEDLSELEGMLVNKFGNVVDENGAVFGRLVSGNPRKLNGMKVDGEGQIWGDNGKVLGNAELIPAAERERPEGIFYGLDGLAVRKDGSVTNAAEDVVGRLIEGDPARLAGRAVDEDGEIVDKVGNVIGRAERWTPDEKQRDINPMSGRKVNRDGEIRDEDGNLMGRVTMGNVKALIGKVVDDNGNIVDNEGNKIGECTLEENMPESEEVEEVEEPEMSPEEAERKAKEEHDRDLAKKISGVLQQTLDSVEPLCKQITEHLERADRTPRDELDEEKLVQIVKPLIEDAGNMLQECKSTVRALDPDGSIAASAKVHSSTHEATPEEYQLADLLKQLTQTVTTTIENGRRRIADMPHAKKKLNPLWALLSEPLFQIIAAVGLLLSGILGLVNKLLSGLGLGGILQGLLGSLGIDNLMSSLGLGSKGN</sequence>
<dbReference type="InterPro" id="IPR054256">
    <property type="entry name" value="DUF6987"/>
</dbReference>
<evidence type="ECO:0000259" key="3">
    <source>
        <dbReference type="Pfam" id="PF22485"/>
    </source>
</evidence>
<feature type="compositionally biased region" description="Acidic residues" evidence="1">
    <location>
        <begin position="22"/>
        <end position="44"/>
    </location>
</feature>
<feature type="region of interest" description="Disordered" evidence="1">
    <location>
        <begin position="544"/>
        <end position="565"/>
    </location>
</feature>
<feature type="region of interest" description="Disordered" evidence="1">
    <location>
        <begin position="1055"/>
        <end position="1083"/>
    </location>
</feature>
<keyword evidence="2" id="KW-0812">Transmembrane</keyword>
<proteinExistence type="predicted"/>
<feature type="region of interest" description="Disordered" evidence="1">
    <location>
        <begin position="990"/>
        <end position="1009"/>
    </location>
</feature>
<dbReference type="EMBL" id="JAPZBR010000008">
    <property type="protein sequence ID" value="KAJ5341006.1"/>
    <property type="molecule type" value="Genomic_DNA"/>
</dbReference>
<feature type="region of interest" description="Disordered" evidence="1">
    <location>
        <begin position="1"/>
        <end position="267"/>
    </location>
</feature>